<comment type="caution">
    <text evidence="2">The sequence shown here is derived from an EMBL/GenBank/DDBJ whole genome shotgun (WGS) entry which is preliminary data.</text>
</comment>
<keyword evidence="1" id="KW-0472">Membrane</keyword>
<sequence length="224" mass="25091">MSEINNVTKPYSSISVSAAKLSILTSSLFIIILASLHVLEREFDPTWRFISEYALGKFGWLMHLCFYLIALSLVSIGIVIVSQLRSIMIYISLIILLMSATGLFIAGIFVTDPIVIYQNKATFSGQMHVLGASLDYTPIAAFLISLALVRHKAWQIVRTRLLVTSCIMLVLMFAFMFFLPRDGAFGPGVYAGLIGRFLIMSYYAWIVVVGFHFLKLSKRNTNTI</sequence>
<feature type="transmembrane region" description="Helical" evidence="1">
    <location>
        <begin position="129"/>
        <end position="149"/>
    </location>
</feature>
<evidence type="ECO:0000313" key="3">
    <source>
        <dbReference type="Proteomes" id="UP000298246"/>
    </source>
</evidence>
<dbReference type="InterPro" id="IPR009339">
    <property type="entry name" value="DUF998"/>
</dbReference>
<dbReference type="Pfam" id="PF06197">
    <property type="entry name" value="DUF998"/>
    <property type="match status" value="1"/>
</dbReference>
<feature type="transmembrane region" description="Helical" evidence="1">
    <location>
        <begin position="161"/>
        <end position="179"/>
    </location>
</feature>
<keyword evidence="1" id="KW-0812">Transmembrane</keyword>
<accession>A0A4Y8Q2I9</accession>
<organism evidence="2 3">
    <name type="scientific">Paenibacillus athensensis</name>
    <dbReference type="NCBI Taxonomy" id="1967502"/>
    <lineage>
        <taxon>Bacteria</taxon>
        <taxon>Bacillati</taxon>
        <taxon>Bacillota</taxon>
        <taxon>Bacilli</taxon>
        <taxon>Bacillales</taxon>
        <taxon>Paenibacillaceae</taxon>
        <taxon>Paenibacillus</taxon>
    </lineage>
</organism>
<reference evidence="2 3" key="1">
    <citation type="submission" date="2017-03" db="EMBL/GenBank/DDBJ databases">
        <title>Isolation of Levoglucosan Utilizing Bacteria.</title>
        <authorList>
            <person name="Arya A.S."/>
        </authorList>
    </citation>
    <scope>NUCLEOTIDE SEQUENCE [LARGE SCALE GENOMIC DNA]</scope>
    <source>
        <strain evidence="2 3">MEC069</strain>
    </source>
</reference>
<dbReference type="RefSeq" id="WP_134753502.1">
    <property type="nucleotide sequence ID" value="NZ_MYFO02000013.1"/>
</dbReference>
<name>A0A4Y8Q2I9_9BACL</name>
<dbReference type="AlphaFoldDB" id="A0A4Y8Q2I9"/>
<proteinExistence type="predicted"/>
<gene>
    <name evidence="2" type="ORF">B5M42_13030</name>
</gene>
<feature type="transmembrane region" description="Helical" evidence="1">
    <location>
        <begin position="21"/>
        <end position="39"/>
    </location>
</feature>
<protein>
    <recommendedName>
        <fullName evidence="4">DUF998 domain-containing protein</fullName>
    </recommendedName>
</protein>
<feature type="transmembrane region" description="Helical" evidence="1">
    <location>
        <begin position="191"/>
        <end position="214"/>
    </location>
</feature>
<dbReference type="Proteomes" id="UP000298246">
    <property type="component" value="Unassembled WGS sequence"/>
</dbReference>
<dbReference type="OrthoDB" id="8478915at2"/>
<evidence type="ECO:0000313" key="2">
    <source>
        <dbReference type="EMBL" id="TFE87085.1"/>
    </source>
</evidence>
<evidence type="ECO:0008006" key="4">
    <source>
        <dbReference type="Google" id="ProtNLM"/>
    </source>
</evidence>
<evidence type="ECO:0000256" key="1">
    <source>
        <dbReference type="SAM" id="Phobius"/>
    </source>
</evidence>
<keyword evidence="1" id="KW-1133">Transmembrane helix</keyword>
<keyword evidence="3" id="KW-1185">Reference proteome</keyword>
<feature type="transmembrane region" description="Helical" evidence="1">
    <location>
        <begin position="87"/>
        <end position="109"/>
    </location>
</feature>
<feature type="transmembrane region" description="Helical" evidence="1">
    <location>
        <begin position="59"/>
        <end position="80"/>
    </location>
</feature>
<dbReference type="EMBL" id="MYFO01000015">
    <property type="protein sequence ID" value="TFE87085.1"/>
    <property type="molecule type" value="Genomic_DNA"/>
</dbReference>